<accession>A0ABV6KPP0</accession>
<dbReference type="Gene3D" id="3.20.70.20">
    <property type="match status" value="1"/>
</dbReference>
<dbReference type="EC" id="1.17.4.2" evidence="5"/>
<comment type="caution">
    <text evidence="5">The sequence shown here is derived from an EMBL/GenBank/DDBJ whole genome shotgun (WGS) entry which is preliminary data.</text>
</comment>
<organism evidence="5 6">
    <name type="scientific">Robertmurraya beringensis</name>
    <dbReference type="NCBI Taxonomy" id="641660"/>
    <lineage>
        <taxon>Bacteria</taxon>
        <taxon>Bacillati</taxon>
        <taxon>Bacillota</taxon>
        <taxon>Bacilli</taxon>
        <taxon>Bacillales</taxon>
        <taxon>Bacillaceae</taxon>
        <taxon>Robertmurraya</taxon>
    </lineage>
</organism>
<evidence type="ECO:0000256" key="2">
    <source>
        <dbReference type="ARBA" id="ARBA00022840"/>
    </source>
</evidence>
<keyword evidence="6" id="KW-1185">Reference proteome</keyword>
<feature type="domain" description="ATP-cone" evidence="4">
    <location>
        <begin position="10"/>
        <end position="99"/>
    </location>
</feature>
<dbReference type="NCBIfam" id="TIGR02487">
    <property type="entry name" value="NrdD"/>
    <property type="match status" value="1"/>
</dbReference>
<name>A0ABV6KPP0_9BACI</name>
<evidence type="ECO:0000259" key="4">
    <source>
        <dbReference type="PROSITE" id="PS51161"/>
    </source>
</evidence>
<dbReference type="SUPFAM" id="SSF51998">
    <property type="entry name" value="PFL-like glycyl radical enzymes"/>
    <property type="match status" value="1"/>
</dbReference>
<sequence length="748" mass="84758">MILQMMNTLQEVIKRDKCIVPFCPEKIIQAVEKAEKATEPGMTTNLAQKVLDALHTQIQQRQISVDEIQDIVEMELVKNERLDVATAYILYHEERTKARNGKSFETIASIIRAESNDITKENANMSAETPSGMMMKFASETTKAYTTAELLKPEHHFLHRTGAIHIHDLDYYPTRSLTCLQHPLDQLLKNGMEVNHAALRRPKGIHGAAIMACISLETAQNEMHGGQAIPAFDFYMAPFVKVTYEKELKKACEFTGSDFDKLKAVPISAYKENDLDGLTGAERVIQYALNRTINTVYQAMEGFIHNMNSIHSRGGNQVVFSSINYGTDTSPEGRCVMEQLLLSTERGVGYGQTAIFPIQIFKVKDGVNLKEGDSNYDLFRLACRVTAKRFFPNFINLDASFNQHEKWSAGDPTRYLYETATMGCRTRVFENIHGEKTSVGRGNASFTSINLVRIALETWEEVKKEGISEGEKWSRFYEKLEYLIEEVGEQLKTRFDFQKQALVKQFPTVIKYLWRGGSELKPEDTIEKVINQSTLAIGFIGLAECLLVLEGKHHGESAEAQTKGLEIVTFMRDKCTELKERFQLNYSLLATPAESLCKKFPKHDRERFGEVEGINTREYYTNSNHVPVWHHLSAVKKMTIEAPYHALTLGGHIAYIELDGKALENWQAIEKMVLMAHQLDIGYFSLNHTICRCIDCGHETSDADATICEYCHGDRLDVIQRITGYLVGTTGKWNDGKKAELLDRVIHS</sequence>
<gene>
    <name evidence="5" type="ORF">ACFFHF_08540</name>
</gene>
<dbReference type="PROSITE" id="PS51161">
    <property type="entry name" value="ATP_CONE"/>
    <property type="match status" value="1"/>
</dbReference>
<dbReference type="Pfam" id="PF03477">
    <property type="entry name" value="ATP-cone"/>
    <property type="match status" value="1"/>
</dbReference>
<evidence type="ECO:0000256" key="1">
    <source>
        <dbReference type="ARBA" id="ARBA00022741"/>
    </source>
</evidence>
<evidence type="ECO:0000256" key="3">
    <source>
        <dbReference type="PROSITE-ProRule" id="PRU00492"/>
    </source>
</evidence>
<evidence type="ECO:0000313" key="5">
    <source>
        <dbReference type="EMBL" id="MFC0475298.1"/>
    </source>
</evidence>
<dbReference type="PANTHER" id="PTHR21075">
    <property type="entry name" value="ANAEROBIC RIBONUCLEOSIDE-TRIPHOSPHATE REDUCTASE"/>
    <property type="match status" value="1"/>
</dbReference>
<dbReference type="InterPro" id="IPR005144">
    <property type="entry name" value="ATP-cone_dom"/>
</dbReference>
<evidence type="ECO:0000313" key="6">
    <source>
        <dbReference type="Proteomes" id="UP001589738"/>
    </source>
</evidence>
<dbReference type="InterPro" id="IPR012833">
    <property type="entry name" value="NrdD"/>
</dbReference>
<proteinExistence type="predicted"/>
<dbReference type="GO" id="GO:0008998">
    <property type="term" value="F:ribonucleoside-triphosphate reductase (thioredoxin) activity"/>
    <property type="evidence" value="ECO:0007669"/>
    <property type="project" value="UniProtKB-EC"/>
</dbReference>
<protein>
    <submittedName>
        <fullName evidence="5">Anaerobic ribonucleoside triphosphate reductase</fullName>
        <ecNumber evidence="5">1.17.4.2</ecNumber>
    </submittedName>
</protein>
<reference evidence="5 6" key="1">
    <citation type="submission" date="2024-09" db="EMBL/GenBank/DDBJ databases">
        <authorList>
            <person name="Sun Q."/>
            <person name="Mori K."/>
        </authorList>
    </citation>
    <scope>NUCLEOTIDE SEQUENCE [LARGE SCALE GENOMIC DNA]</scope>
    <source>
        <strain evidence="5 6">CGMCC 1.9126</strain>
    </source>
</reference>
<dbReference type="Proteomes" id="UP001589738">
    <property type="component" value="Unassembled WGS sequence"/>
</dbReference>
<dbReference type="NCBIfam" id="NF005497">
    <property type="entry name" value="PRK07111.1"/>
    <property type="match status" value="1"/>
</dbReference>
<keyword evidence="5" id="KW-0560">Oxidoreductase</keyword>
<dbReference type="EMBL" id="JBHLUU010000025">
    <property type="protein sequence ID" value="MFC0475298.1"/>
    <property type="molecule type" value="Genomic_DNA"/>
</dbReference>
<keyword evidence="1 3" id="KW-0547">Nucleotide-binding</keyword>
<keyword evidence="2 3" id="KW-0067">ATP-binding</keyword>
<dbReference type="Pfam" id="PF13597">
    <property type="entry name" value="NRDD"/>
    <property type="match status" value="1"/>
</dbReference>
<dbReference type="PANTHER" id="PTHR21075:SF0">
    <property type="entry name" value="ANAEROBIC RIBONUCLEOSIDE-TRIPHOSPHATE REDUCTASE"/>
    <property type="match status" value="1"/>
</dbReference>